<dbReference type="InterPro" id="IPR002539">
    <property type="entry name" value="MaoC-like_dom"/>
</dbReference>
<name>A0A2N4UKJ7_9BURK</name>
<dbReference type="SUPFAM" id="SSF54637">
    <property type="entry name" value="Thioesterase/thiol ester dehydrase-isomerase"/>
    <property type="match status" value="1"/>
</dbReference>
<dbReference type="PANTHER" id="PTHR43664">
    <property type="entry name" value="MONOAMINE OXIDASE-RELATED"/>
    <property type="match status" value="1"/>
</dbReference>
<dbReference type="InterPro" id="IPR029069">
    <property type="entry name" value="HotDog_dom_sf"/>
</dbReference>
<dbReference type="PANTHER" id="PTHR43664:SF1">
    <property type="entry name" value="BETA-METHYLMALYL-COA DEHYDRATASE"/>
    <property type="match status" value="1"/>
</dbReference>
<accession>A0A2N4UKJ7</accession>
<dbReference type="Pfam" id="PF01575">
    <property type="entry name" value="MaoC_dehydratas"/>
    <property type="match status" value="1"/>
</dbReference>
<reference evidence="2 3" key="1">
    <citation type="submission" date="2017-10" db="EMBL/GenBank/DDBJ databases">
        <title>Two draft genome sequences of Pusillimonas sp. strains isolated from a nitrate- and radionuclide-contaminated groundwater in Russia.</title>
        <authorList>
            <person name="Grouzdev D.S."/>
            <person name="Tourova T.P."/>
            <person name="Goeva M.A."/>
            <person name="Babich T.L."/>
            <person name="Sokolova D.S."/>
            <person name="Abdullin R."/>
            <person name="Poltaraus A.B."/>
            <person name="Toshchakov S.V."/>
            <person name="Nazina T.N."/>
        </authorList>
    </citation>
    <scope>NUCLEOTIDE SEQUENCE [LARGE SCALE GENOMIC DNA]</scope>
    <source>
        <strain evidence="2 3">JR1/69-2-13</strain>
    </source>
</reference>
<sequence length="170" mass="18679">MTSYFLEDFAIDQTFESGGRTITETDLTFFSMLSGDWNPLHANAEFAKSTRYGERVVHGALGIAVSTGMLHELGIFHESVIAMLGFRNWNFLKPLLVNDTIFLRLTITAIEPGKNGNSGKLGRRFQLINQRGEVVQEGESDVLVLTREGAQARKSQHGQPAVSGDYAASA</sequence>
<proteinExistence type="predicted"/>
<evidence type="ECO:0000313" key="2">
    <source>
        <dbReference type="EMBL" id="PLC55530.1"/>
    </source>
</evidence>
<dbReference type="EMBL" id="PDNV01000001">
    <property type="protein sequence ID" value="PLC55530.1"/>
    <property type="molecule type" value="Genomic_DNA"/>
</dbReference>
<protein>
    <submittedName>
        <fullName evidence="2">Dehydratase</fullName>
    </submittedName>
</protein>
<dbReference type="Proteomes" id="UP000234328">
    <property type="component" value="Unassembled WGS sequence"/>
</dbReference>
<dbReference type="AlphaFoldDB" id="A0A2N4UKJ7"/>
<dbReference type="RefSeq" id="WP_102068012.1">
    <property type="nucleotide sequence ID" value="NZ_PDNV01000001.1"/>
</dbReference>
<dbReference type="InterPro" id="IPR052342">
    <property type="entry name" value="MCH/BMMD"/>
</dbReference>
<feature type="domain" description="MaoC-like" evidence="1">
    <location>
        <begin position="11"/>
        <end position="118"/>
    </location>
</feature>
<evidence type="ECO:0000313" key="3">
    <source>
        <dbReference type="Proteomes" id="UP000234328"/>
    </source>
</evidence>
<comment type="caution">
    <text evidence="2">The sequence shown here is derived from an EMBL/GenBank/DDBJ whole genome shotgun (WGS) entry which is preliminary data.</text>
</comment>
<gene>
    <name evidence="2" type="ORF">CR155_00280</name>
</gene>
<dbReference type="Gene3D" id="3.10.129.10">
    <property type="entry name" value="Hotdog Thioesterase"/>
    <property type="match status" value="1"/>
</dbReference>
<dbReference type="OrthoDB" id="9800237at2"/>
<keyword evidence="3" id="KW-1185">Reference proteome</keyword>
<organism evidence="2 3">
    <name type="scientific">Pollutimonas nitritireducens</name>
    <dbReference type="NCBI Taxonomy" id="2045209"/>
    <lineage>
        <taxon>Bacteria</taxon>
        <taxon>Pseudomonadati</taxon>
        <taxon>Pseudomonadota</taxon>
        <taxon>Betaproteobacteria</taxon>
        <taxon>Burkholderiales</taxon>
        <taxon>Alcaligenaceae</taxon>
        <taxon>Pollutimonas</taxon>
    </lineage>
</organism>
<evidence type="ECO:0000259" key="1">
    <source>
        <dbReference type="Pfam" id="PF01575"/>
    </source>
</evidence>